<comment type="function">
    <text evidence="6">Catalyzes the transfer of a geranyl-geranyl moiety from geranyl-geranyl pyrophosphate to cysteines occuring in specific C-terminal amino acid sequences.</text>
</comment>
<keyword evidence="2 6" id="KW-0637">Prenyltransferase</keyword>
<protein>
    <recommendedName>
        <fullName evidence="6">Geranylgeranyl transferase type-2 subunit alpha</fullName>
        <ecNumber evidence="6">2.5.1.60</ecNumber>
    </recommendedName>
    <alternativeName>
        <fullName evidence="6">Geranylgeranyl transferase type II subunit alpha</fullName>
    </alternativeName>
</protein>
<dbReference type="PROSITE" id="PS51147">
    <property type="entry name" value="PFTA"/>
    <property type="match status" value="3"/>
</dbReference>
<dbReference type="Proteomes" id="UP001309876">
    <property type="component" value="Unassembled WGS sequence"/>
</dbReference>
<dbReference type="AlphaFoldDB" id="A0AAN7T0X6"/>
<dbReference type="GO" id="GO:0004663">
    <property type="term" value="F:Rab geranylgeranyltransferase activity"/>
    <property type="evidence" value="ECO:0007669"/>
    <property type="project" value="UniProtKB-UniRule"/>
</dbReference>
<dbReference type="Pfam" id="PF01239">
    <property type="entry name" value="PPTA"/>
    <property type="match status" value="4"/>
</dbReference>
<gene>
    <name evidence="7" type="primary">BET4</name>
    <name evidence="7" type="ORF">LTR05_003616</name>
</gene>
<dbReference type="InterPro" id="IPR002088">
    <property type="entry name" value="Prenyl_trans_a"/>
</dbReference>
<keyword evidence="4" id="KW-0677">Repeat</keyword>
<dbReference type="EMBL" id="JAVRRJ010000003">
    <property type="protein sequence ID" value="KAK5086448.1"/>
    <property type="molecule type" value="Genomic_DNA"/>
</dbReference>
<organism evidence="7 8">
    <name type="scientific">Lithohypha guttulata</name>
    <dbReference type="NCBI Taxonomy" id="1690604"/>
    <lineage>
        <taxon>Eukaryota</taxon>
        <taxon>Fungi</taxon>
        <taxon>Dikarya</taxon>
        <taxon>Ascomycota</taxon>
        <taxon>Pezizomycotina</taxon>
        <taxon>Eurotiomycetes</taxon>
        <taxon>Chaetothyriomycetidae</taxon>
        <taxon>Chaetothyriales</taxon>
        <taxon>Trichomeriaceae</taxon>
        <taxon>Lithohypha</taxon>
    </lineage>
</organism>
<sequence>MCDNVWYSTVFLGARRVSNAQQMQGKENFATSESTKVWWQIYRKVYVSGSIAKWNLIVAKVDEKDFSPALLEKTSTLLRKNPEYYTIWNVRRRIFNNEFNNINRQADQGQLSEDNKYSQVLDIINLDLQFIFPLLLQYPKCYWIWNHRVWLLQQASKYLLADRARSLWEDELKLVSKMLGRDSRNFHGWGYRRIVVENLEDRALNGKSMARDEYDYTTKMIGQNLSNFSAWHNRSRLILCILDEERASTQERQEMLDEEIKFIHKALFDPYDQSLWFYHQHLLSTFDPDIAGASMMPDLSNESRLTYVKAEQEFIEDLIEDVEDSKWVYQALIECALIEAKLVNGLSEKMRTNIKVWLDKLKQLDPLRRGRWIDTEQRLLKDMP</sequence>
<dbReference type="EC" id="2.5.1.60" evidence="6"/>
<evidence type="ECO:0000313" key="8">
    <source>
        <dbReference type="Proteomes" id="UP001309876"/>
    </source>
</evidence>
<evidence type="ECO:0000313" key="7">
    <source>
        <dbReference type="EMBL" id="KAK5086448.1"/>
    </source>
</evidence>
<reference evidence="7 8" key="1">
    <citation type="submission" date="2023-08" db="EMBL/GenBank/DDBJ databases">
        <title>Black Yeasts Isolated from many extreme environments.</title>
        <authorList>
            <person name="Coleine C."/>
            <person name="Stajich J.E."/>
            <person name="Selbmann L."/>
        </authorList>
    </citation>
    <scope>NUCLEOTIDE SEQUENCE [LARGE SCALE GENOMIC DNA]</scope>
    <source>
        <strain evidence="7 8">CCFEE 5910</strain>
    </source>
</reference>
<comment type="caution">
    <text evidence="7">The sequence shown here is derived from an EMBL/GenBank/DDBJ whole genome shotgun (WGS) entry which is preliminary data.</text>
</comment>
<evidence type="ECO:0000256" key="6">
    <source>
        <dbReference type="RuleBase" id="RU367120"/>
    </source>
</evidence>
<evidence type="ECO:0000256" key="5">
    <source>
        <dbReference type="ARBA" id="ARBA00047658"/>
    </source>
</evidence>
<dbReference type="Gene3D" id="1.25.40.120">
    <property type="entry name" value="Protein prenylyltransferase"/>
    <property type="match status" value="1"/>
</dbReference>
<dbReference type="GO" id="GO:0097354">
    <property type="term" value="P:prenylation"/>
    <property type="evidence" value="ECO:0007669"/>
    <property type="project" value="UniProtKB-UniRule"/>
</dbReference>
<accession>A0AAN7T0X6</accession>
<keyword evidence="3 6" id="KW-0808">Transferase</keyword>
<comment type="similarity">
    <text evidence="1 6">Belongs to the protein prenyltransferase subunit alpha family.</text>
</comment>
<keyword evidence="8" id="KW-1185">Reference proteome</keyword>
<dbReference type="PANTHER" id="PTHR11129:SF2">
    <property type="entry name" value="GERANYLGERANYL TRANSFERASE TYPE-2 SUBUNIT ALPHA"/>
    <property type="match status" value="1"/>
</dbReference>
<evidence type="ECO:0000256" key="1">
    <source>
        <dbReference type="ARBA" id="ARBA00006734"/>
    </source>
</evidence>
<dbReference type="GO" id="GO:0005968">
    <property type="term" value="C:Rab-protein geranylgeranyltransferase complex"/>
    <property type="evidence" value="ECO:0007669"/>
    <property type="project" value="TreeGrafter"/>
</dbReference>
<comment type="catalytic activity">
    <reaction evidence="5 6">
        <text>geranylgeranyl diphosphate + L-cysteinyl-[protein] = S-geranylgeranyl-L-cysteinyl-[protein] + diphosphate</text>
        <dbReference type="Rhea" id="RHEA:21240"/>
        <dbReference type="Rhea" id="RHEA-COMP:10131"/>
        <dbReference type="Rhea" id="RHEA-COMP:11537"/>
        <dbReference type="ChEBI" id="CHEBI:29950"/>
        <dbReference type="ChEBI" id="CHEBI:33019"/>
        <dbReference type="ChEBI" id="CHEBI:57533"/>
        <dbReference type="ChEBI" id="CHEBI:86021"/>
        <dbReference type="EC" id="2.5.1.60"/>
    </reaction>
</comment>
<dbReference type="PANTHER" id="PTHR11129">
    <property type="entry name" value="PROTEIN FARNESYLTRANSFERASE ALPHA SUBUNIT/RAB GERANYLGERANYL TRANSFERASE ALPHA SUBUNIT"/>
    <property type="match status" value="1"/>
</dbReference>
<proteinExistence type="inferred from homology"/>
<dbReference type="SUPFAM" id="SSF48439">
    <property type="entry name" value="Protein prenylyltransferase"/>
    <property type="match status" value="1"/>
</dbReference>
<evidence type="ECO:0000256" key="2">
    <source>
        <dbReference type="ARBA" id="ARBA00022602"/>
    </source>
</evidence>
<name>A0AAN7T0X6_9EURO</name>
<evidence type="ECO:0000256" key="4">
    <source>
        <dbReference type="ARBA" id="ARBA00022737"/>
    </source>
</evidence>
<evidence type="ECO:0000256" key="3">
    <source>
        <dbReference type="ARBA" id="ARBA00022679"/>
    </source>
</evidence>